<dbReference type="Proteomes" id="UP000187209">
    <property type="component" value="Unassembled WGS sequence"/>
</dbReference>
<accession>A0A1R2CZ78</accession>
<proteinExistence type="predicted"/>
<evidence type="ECO:0000313" key="2">
    <source>
        <dbReference type="Proteomes" id="UP000187209"/>
    </source>
</evidence>
<keyword evidence="2" id="KW-1185">Reference proteome</keyword>
<organism evidence="1 2">
    <name type="scientific">Stentor coeruleus</name>
    <dbReference type="NCBI Taxonomy" id="5963"/>
    <lineage>
        <taxon>Eukaryota</taxon>
        <taxon>Sar</taxon>
        <taxon>Alveolata</taxon>
        <taxon>Ciliophora</taxon>
        <taxon>Postciliodesmatophora</taxon>
        <taxon>Heterotrichea</taxon>
        <taxon>Heterotrichida</taxon>
        <taxon>Stentoridae</taxon>
        <taxon>Stentor</taxon>
    </lineage>
</organism>
<dbReference type="AlphaFoldDB" id="A0A1R2CZ78"/>
<dbReference type="EMBL" id="MPUH01000029">
    <property type="protein sequence ID" value="OMJ94283.1"/>
    <property type="molecule type" value="Genomic_DNA"/>
</dbReference>
<gene>
    <name evidence="1" type="ORF">SteCoe_2625</name>
</gene>
<reference evidence="1 2" key="1">
    <citation type="submission" date="2016-11" db="EMBL/GenBank/DDBJ databases">
        <title>The macronuclear genome of Stentor coeruleus: a giant cell with tiny introns.</title>
        <authorList>
            <person name="Slabodnick M."/>
            <person name="Ruby J.G."/>
            <person name="Reiff S.B."/>
            <person name="Swart E.C."/>
            <person name="Gosai S."/>
            <person name="Prabakaran S."/>
            <person name="Witkowska E."/>
            <person name="Larue G.E."/>
            <person name="Fisher S."/>
            <person name="Freeman R.M."/>
            <person name="Gunawardena J."/>
            <person name="Chu W."/>
            <person name="Stover N.A."/>
            <person name="Gregory B.D."/>
            <person name="Nowacki M."/>
            <person name="Derisi J."/>
            <person name="Roy S.W."/>
            <person name="Marshall W.F."/>
            <person name="Sood P."/>
        </authorList>
    </citation>
    <scope>NUCLEOTIDE SEQUENCE [LARGE SCALE GENOMIC DNA]</scope>
    <source>
        <strain evidence="1">WM001</strain>
    </source>
</reference>
<sequence>MEETNAVKLRKLYNKVKKRENNGMNVKEVVENLGFDYASILPPNRPKLSLDGAVGEVVKLRIAHHENKRLKILEKVYKQLKILKAHTEESTISIETPIKANLSLTSDDHKKELIEINQKRRTEASERALKLKFAQKMELLKKIKDKDSKTTEQRLKILASVKDKIDRFQKKEKNKLISVKQHSLDMQETLEKVIKRREYKSETPVERINKTIDKINYFNKHSDEDNHIDQALLKIQLKMNKATERYNNFIHERVKMGEIRSQTVAKIRHDALQKKKQESDELLMNLLKLDKSIIKSW</sequence>
<protein>
    <submittedName>
        <fullName evidence="1">Uncharacterized protein</fullName>
    </submittedName>
</protein>
<name>A0A1R2CZ78_9CILI</name>
<comment type="caution">
    <text evidence="1">The sequence shown here is derived from an EMBL/GenBank/DDBJ whole genome shotgun (WGS) entry which is preliminary data.</text>
</comment>
<evidence type="ECO:0000313" key="1">
    <source>
        <dbReference type="EMBL" id="OMJ94283.1"/>
    </source>
</evidence>